<sequence length="314" mass="34864">MPEGLDPRSSSPKRPSSRTETMWTVPTAVLHAEPIASSLSEREWVLPGGKGEQRTHAFLILSRGGALLGEEAMELPSPSLLWLPSHAARTVRVNAGARGYMLAADDDFLTRTISSAPEGALLRPMRNRIVLVPAHLLQSGVEEIGHSFQALAREVRAPDRGSMAIIGAHVTLICLHLWRLAQAEASPEAGVRGTGHHVLQQFRQLVELRYREHWSIKRYADTLGVTEDRLRAVCVRNGGHPPRSLVYDRMVQDACMRLQQMDVPVEQIAFSLGFKDPGYFNRFFKKHVGIPPGTYRRRAKAQWAGSASSYAAWP</sequence>
<dbReference type="PRINTS" id="PR00032">
    <property type="entry name" value="HTHARAC"/>
</dbReference>
<feature type="domain" description="HTH araC/xylS-type" evidence="5">
    <location>
        <begin position="200"/>
        <end position="298"/>
    </location>
</feature>
<dbReference type="SUPFAM" id="SSF46689">
    <property type="entry name" value="Homeodomain-like"/>
    <property type="match status" value="1"/>
</dbReference>
<evidence type="ECO:0000256" key="1">
    <source>
        <dbReference type="ARBA" id="ARBA00023015"/>
    </source>
</evidence>
<organism evidence="6 7">
    <name type="scientific">Microvirga tunisiensis</name>
    <dbReference type="NCBI Taxonomy" id="2108360"/>
    <lineage>
        <taxon>Bacteria</taxon>
        <taxon>Pseudomonadati</taxon>
        <taxon>Pseudomonadota</taxon>
        <taxon>Alphaproteobacteria</taxon>
        <taxon>Hyphomicrobiales</taxon>
        <taxon>Methylobacteriaceae</taxon>
        <taxon>Microvirga</taxon>
    </lineage>
</organism>
<keyword evidence="1" id="KW-0805">Transcription regulation</keyword>
<feature type="region of interest" description="Disordered" evidence="4">
    <location>
        <begin position="1"/>
        <end position="23"/>
    </location>
</feature>
<dbReference type="GO" id="GO:0003700">
    <property type="term" value="F:DNA-binding transcription factor activity"/>
    <property type="evidence" value="ECO:0007669"/>
    <property type="project" value="InterPro"/>
</dbReference>
<evidence type="ECO:0000313" key="7">
    <source>
        <dbReference type="Proteomes" id="UP000403266"/>
    </source>
</evidence>
<keyword evidence="3" id="KW-0804">Transcription</keyword>
<dbReference type="PANTHER" id="PTHR43280:SF19">
    <property type="entry name" value="4-HYDROXYPHENYLACETATE CATABOLISM PROTEIN"/>
    <property type="match status" value="1"/>
</dbReference>
<dbReference type="Gene3D" id="1.10.10.60">
    <property type="entry name" value="Homeodomain-like"/>
    <property type="match status" value="1"/>
</dbReference>
<dbReference type="PANTHER" id="PTHR43280">
    <property type="entry name" value="ARAC-FAMILY TRANSCRIPTIONAL REGULATOR"/>
    <property type="match status" value="1"/>
</dbReference>
<proteinExistence type="predicted"/>
<dbReference type="InterPro" id="IPR009057">
    <property type="entry name" value="Homeodomain-like_sf"/>
</dbReference>
<evidence type="ECO:0000256" key="4">
    <source>
        <dbReference type="SAM" id="MobiDB-lite"/>
    </source>
</evidence>
<name>A0A5N7MS85_9HYPH</name>
<gene>
    <name evidence="6" type="ORF">FS320_16975</name>
</gene>
<dbReference type="Pfam" id="PF12833">
    <property type="entry name" value="HTH_18"/>
    <property type="match status" value="1"/>
</dbReference>
<comment type="caution">
    <text evidence="6">The sequence shown here is derived from an EMBL/GenBank/DDBJ whole genome shotgun (WGS) entry which is preliminary data.</text>
</comment>
<dbReference type="InterPro" id="IPR018060">
    <property type="entry name" value="HTH_AraC"/>
</dbReference>
<evidence type="ECO:0000313" key="6">
    <source>
        <dbReference type="EMBL" id="MPR26866.1"/>
    </source>
</evidence>
<dbReference type="SMART" id="SM00342">
    <property type="entry name" value="HTH_ARAC"/>
    <property type="match status" value="1"/>
</dbReference>
<evidence type="ECO:0000259" key="5">
    <source>
        <dbReference type="PROSITE" id="PS01124"/>
    </source>
</evidence>
<dbReference type="PROSITE" id="PS01124">
    <property type="entry name" value="HTH_ARAC_FAMILY_2"/>
    <property type="match status" value="1"/>
</dbReference>
<evidence type="ECO:0000256" key="3">
    <source>
        <dbReference type="ARBA" id="ARBA00023163"/>
    </source>
</evidence>
<accession>A0A5N7MS85</accession>
<reference evidence="6 7" key="1">
    <citation type="journal article" date="2019" name="Syst. Appl. Microbiol.">
        <title>Microvirga tunisiensis sp. nov., a root nodule symbiotic bacterium isolated from Lupinus micranthus and L. luteus grown in Northern Tunisia.</title>
        <authorList>
            <person name="Msaddak A."/>
            <person name="Rejili M."/>
            <person name="Duran D."/>
            <person name="Mars M."/>
            <person name="Palacios J.M."/>
            <person name="Ruiz-Argueso T."/>
            <person name="Rey L."/>
            <person name="Imperial J."/>
        </authorList>
    </citation>
    <scope>NUCLEOTIDE SEQUENCE [LARGE SCALE GENOMIC DNA]</scope>
    <source>
        <strain evidence="6 7">Lmie10</strain>
    </source>
</reference>
<dbReference type="EMBL" id="VOSK01000063">
    <property type="protein sequence ID" value="MPR26866.1"/>
    <property type="molecule type" value="Genomic_DNA"/>
</dbReference>
<dbReference type="AlphaFoldDB" id="A0A5N7MS85"/>
<dbReference type="OrthoDB" id="9814125at2"/>
<keyword evidence="2" id="KW-0238">DNA-binding</keyword>
<evidence type="ECO:0000256" key="2">
    <source>
        <dbReference type="ARBA" id="ARBA00023125"/>
    </source>
</evidence>
<dbReference type="GO" id="GO:0043565">
    <property type="term" value="F:sequence-specific DNA binding"/>
    <property type="evidence" value="ECO:0007669"/>
    <property type="project" value="InterPro"/>
</dbReference>
<dbReference type="InterPro" id="IPR020449">
    <property type="entry name" value="Tscrpt_reg_AraC-type_HTH"/>
</dbReference>
<protein>
    <submittedName>
        <fullName evidence="6">Helix-turn-helix domain-containing protein</fullName>
    </submittedName>
</protein>
<keyword evidence="7" id="KW-1185">Reference proteome</keyword>
<dbReference type="Proteomes" id="UP000403266">
    <property type="component" value="Unassembled WGS sequence"/>
</dbReference>